<name>A0AA86MBM0_9ACTN</name>
<accession>A0AA86MBM0</accession>
<dbReference type="AlphaFoldDB" id="A0AA86MBM0"/>
<proteinExistence type="predicted"/>
<evidence type="ECO:0000313" key="1">
    <source>
        <dbReference type="EMBL" id="BDT39683.1"/>
    </source>
</evidence>
<keyword evidence="2" id="KW-1185">Reference proteome</keyword>
<organism evidence="1 2">
    <name type="scientific">Streptomyces yaizuensis</name>
    <dbReference type="NCBI Taxonomy" id="2989713"/>
    <lineage>
        <taxon>Bacteria</taxon>
        <taxon>Bacillati</taxon>
        <taxon>Actinomycetota</taxon>
        <taxon>Actinomycetes</taxon>
        <taxon>Kitasatosporales</taxon>
        <taxon>Streptomycetaceae</taxon>
        <taxon>Streptomyces</taxon>
    </lineage>
</organism>
<evidence type="ECO:0000313" key="2">
    <source>
        <dbReference type="Proteomes" id="UP001291653"/>
    </source>
</evidence>
<keyword evidence="1" id="KW-0614">Plasmid</keyword>
<dbReference type="Proteomes" id="UP001291653">
    <property type="component" value="Plasmid pYSPA8-3"/>
</dbReference>
<geneLocation type="plasmid" evidence="1 2">
    <name>pYSPA8-3</name>
</geneLocation>
<reference evidence="1 2" key="1">
    <citation type="submission" date="2022-10" db="EMBL/GenBank/DDBJ databases">
        <title>Draft genome sequence of Streptomyces sp. YSPA8.</title>
        <authorList>
            <person name="Moriuchi R."/>
            <person name="Dohra H."/>
            <person name="Yamamura H."/>
            <person name="Kodani S."/>
        </authorList>
    </citation>
    <scope>NUCLEOTIDE SEQUENCE [LARGE SCALE GENOMIC DNA]</scope>
    <source>
        <strain evidence="1 2">YSPA8</strain>
        <plasmid evidence="1 2">pYSPA8-3</plasmid>
    </source>
</reference>
<dbReference type="RefSeq" id="WP_323452079.1">
    <property type="nucleotide sequence ID" value="NZ_LC735416.1"/>
</dbReference>
<dbReference type="EMBL" id="LC735416">
    <property type="protein sequence ID" value="BDT39683.1"/>
    <property type="molecule type" value="Genomic_DNA"/>
</dbReference>
<gene>
    <name evidence="1" type="ORF">SYYSPA8_37825</name>
</gene>
<protein>
    <submittedName>
        <fullName evidence="1">Uncharacterized protein</fullName>
    </submittedName>
</protein>
<sequence length="52" mass="5863">MAMVEALKMAPNIRVISVSEVYERRDEPGRIGVYVKVEVDSDPTAEPREEAE</sequence>